<protein>
    <submittedName>
        <fullName evidence="1">Phage head-tail joining protein</fullName>
    </submittedName>
</protein>
<dbReference type="Proteomes" id="UP000197783">
    <property type="component" value="Unassembled WGS sequence"/>
</dbReference>
<dbReference type="RefSeq" id="WP_088331813.1">
    <property type="nucleotide sequence ID" value="NZ_NBBJ01000001.1"/>
</dbReference>
<reference evidence="1 2" key="1">
    <citation type="submission" date="2017-03" db="EMBL/GenBank/DDBJ databases">
        <title>Genome sequence of Sphingomonas mucosissima DSM 17494.</title>
        <authorList>
            <person name="Poehlein A."/>
            <person name="Wuebbeler J.H."/>
            <person name="Steinbuechel A."/>
            <person name="Daniel R."/>
        </authorList>
    </citation>
    <scope>NUCLEOTIDE SEQUENCE [LARGE SCALE GENOMIC DNA]</scope>
    <source>
        <strain evidence="1 2">DSM 17494</strain>
    </source>
</reference>
<sequence>MITVRPSELEHEVRLEKLASDGRYDDAGSEEWTLVERIWIGIRDQLPSRGEQAEGGFTTATRRARVRMYWRDDVTADMRLVLGTRVMHIVSGPAELGRRGGLELMVEDYKPAGNAA</sequence>
<dbReference type="Gene3D" id="2.40.10.270">
    <property type="entry name" value="Bacteriophage SPP1 head-tail adaptor protein"/>
    <property type="match status" value="1"/>
</dbReference>
<dbReference type="OrthoDB" id="7506397at2"/>
<organism evidence="1 2">
    <name type="scientific">Sphingomonas mucosissima</name>
    <dbReference type="NCBI Taxonomy" id="370959"/>
    <lineage>
        <taxon>Bacteria</taxon>
        <taxon>Pseudomonadati</taxon>
        <taxon>Pseudomonadota</taxon>
        <taxon>Alphaproteobacteria</taxon>
        <taxon>Sphingomonadales</taxon>
        <taxon>Sphingomonadaceae</taxon>
        <taxon>Sphingomonas</taxon>
    </lineage>
</organism>
<evidence type="ECO:0000313" key="2">
    <source>
        <dbReference type="Proteomes" id="UP000197783"/>
    </source>
</evidence>
<keyword evidence="2" id="KW-1185">Reference proteome</keyword>
<proteinExistence type="predicted"/>
<evidence type="ECO:0000313" key="1">
    <source>
        <dbReference type="EMBL" id="OWK32293.1"/>
    </source>
</evidence>
<gene>
    <name evidence="1" type="ORF">SPMU_06150</name>
</gene>
<dbReference type="AlphaFoldDB" id="A0A245ZRC5"/>
<accession>A0A245ZRC5</accession>
<dbReference type="EMBL" id="NBBJ01000001">
    <property type="protein sequence ID" value="OWK32293.1"/>
    <property type="molecule type" value="Genomic_DNA"/>
</dbReference>
<dbReference type="InterPro" id="IPR008767">
    <property type="entry name" value="Phage_SPP1_head-tail_adaptor"/>
</dbReference>
<comment type="caution">
    <text evidence="1">The sequence shown here is derived from an EMBL/GenBank/DDBJ whole genome shotgun (WGS) entry which is preliminary data.</text>
</comment>
<name>A0A245ZRC5_9SPHN</name>
<dbReference type="Pfam" id="PF05521">
    <property type="entry name" value="Phage_HCP"/>
    <property type="match status" value="1"/>
</dbReference>
<dbReference type="InterPro" id="IPR038666">
    <property type="entry name" value="SSP1_head-tail_sf"/>
</dbReference>